<feature type="compositionally biased region" description="Basic and acidic residues" evidence="2">
    <location>
        <begin position="612"/>
        <end position="624"/>
    </location>
</feature>
<accession>A0AAE0R2S1</accession>
<dbReference type="Gene3D" id="3.80.10.10">
    <property type="entry name" value="Ribonuclease Inhibitor"/>
    <property type="match status" value="1"/>
</dbReference>
<feature type="compositionally biased region" description="Low complexity" evidence="2">
    <location>
        <begin position="23"/>
        <end position="35"/>
    </location>
</feature>
<dbReference type="PANTHER" id="PTHR46723">
    <property type="entry name" value="LEUCINE-RICH REPEAT AND IQ DOMAIN-CONTAINING PROTEIN 3"/>
    <property type="match status" value="1"/>
</dbReference>
<dbReference type="Proteomes" id="UP001274896">
    <property type="component" value="Unassembled WGS sequence"/>
</dbReference>
<dbReference type="PANTHER" id="PTHR46723:SF1">
    <property type="entry name" value="LEUCINE-RICH REPEAT AND IQ DOMAIN-CONTAINING PROTEIN 3"/>
    <property type="match status" value="1"/>
</dbReference>
<evidence type="ECO:0008006" key="5">
    <source>
        <dbReference type="Google" id="ProtNLM"/>
    </source>
</evidence>
<dbReference type="SUPFAM" id="SSF52058">
    <property type="entry name" value="L domain-like"/>
    <property type="match status" value="1"/>
</dbReference>
<comment type="caution">
    <text evidence="3">The sequence shown here is derived from an EMBL/GenBank/DDBJ whole genome shotgun (WGS) entry which is preliminary data.</text>
</comment>
<dbReference type="AlphaFoldDB" id="A0AAE0R2S1"/>
<dbReference type="PROSITE" id="PS51450">
    <property type="entry name" value="LRR"/>
    <property type="match status" value="2"/>
</dbReference>
<evidence type="ECO:0000313" key="4">
    <source>
        <dbReference type="Proteomes" id="UP001274896"/>
    </source>
</evidence>
<feature type="coiled-coil region" evidence="1">
    <location>
        <begin position="423"/>
        <end position="489"/>
    </location>
</feature>
<evidence type="ECO:0000256" key="2">
    <source>
        <dbReference type="SAM" id="MobiDB-lite"/>
    </source>
</evidence>
<organism evidence="3 4">
    <name type="scientific">Hemibagrus guttatus</name>
    <dbReference type="NCBI Taxonomy" id="175788"/>
    <lineage>
        <taxon>Eukaryota</taxon>
        <taxon>Metazoa</taxon>
        <taxon>Chordata</taxon>
        <taxon>Craniata</taxon>
        <taxon>Vertebrata</taxon>
        <taxon>Euteleostomi</taxon>
        <taxon>Actinopterygii</taxon>
        <taxon>Neopterygii</taxon>
        <taxon>Teleostei</taxon>
        <taxon>Ostariophysi</taxon>
        <taxon>Siluriformes</taxon>
        <taxon>Bagridae</taxon>
        <taxon>Hemibagrus</taxon>
    </lineage>
</organism>
<dbReference type="InterPro" id="IPR000048">
    <property type="entry name" value="IQ_motif_EF-hand-BS"/>
</dbReference>
<dbReference type="InterPro" id="IPR001611">
    <property type="entry name" value="Leu-rich_rpt"/>
</dbReference>
<dbReference type="EMBL" id="JAUCMX010000007">
    <property type="protein sequence ID" value="KAK3540535.1"/>
    <property type="molecule type" value="Genomic_DNA"/>
</dbReference>
<protein>
    <recommendedName>
        <fullName evidence="5">Leucine-rich repeat and IQ domain-containing protein 3</fullName>
    </recommendedName>
</protein>
<name>A0AAE0R2S1_9TELE</name>
<dbReference type="InterPro" id="IPR052859">
    <property type="entry name" value="LRR-IQ_domain_protein"/>
</dbReference>
<evidence type="ECO:0000313" key="3">
    <source>
        <dbReference type="EMBL" id="KAK3540535.1"/>
    </source>
</evidence>
<reference evidence="3" key="1">
    <citation type="submission" date="2023-06" db="EMBL/GenBank/DDBJ databases">
        <title>Male Hemibagrus guttatus genome.</title>
        <authorList>
            <person name="Bian C."/>
        </authorList>
    </citation>
    <scope>NUCLEOTIDE SEQUENCE</scope>
    <source>
        <strain evidence="3">Male_cb2023</strain>
        <tissue evidence="3">Muscle</tissue>
    </source>
</reference>
<dbReference type="InterPro" id="IPR032675">
    <property type="entry name" value="LRR_dom_sf"/>
</dbReference>
<sequence length="624" mass="72101">MENTKVKTDLNCSKSLNQEDGHTSTSSSSSSSSPSSVCAEQDAVVVWKCAQQLHSLSGVCVFRTLRVCVLCDNFITNIEPLQQCVNLLKLDLKGNQITQLPEPSFWKNLKDLQLLFLHDNNISVMSDVSSLGVSPSLSALTLYETPLSRTRNYRHCVINSIFSLKALDHHIISDEEIIENWKLPLRFKAMAPNLSINLYSTANTLSVCVIYLCSSVCQLSHSDEVKALRGIISEINRVQASFSPTLIIQKWIRGHLTRKHLGLCGAPVPVRTLVMNVTSVGSVWESSRRSWIRSDPHIMELQQDMMSFRSFHSRNLTDLKPPCNTPQLRNHGDKLNISFLDERPEEVMDSKPLCLFGFKAMTHLSKPFEDMLISRKTDGQDVQDGIVYFHTQKSDPPTAPWPRPPNVTGRYRNCLRLTTFRAIDRAYEEKEKEERLREQAQRVMEAQGHRDKARVRREGFMKAQRKEALQRQKRERDKLEETLKLQRSQQEQEVQLVHQKYLRFLVEKQMKMMEQEAVKCFSQQHGALTKAFIKHNTEHRLRKTLHERRRHITTQHAGLRIEQRRLENRQQSKPMMSWMSVNSLLFQKEQRSDVPQISDNKSAEIQPIRGRRPGDRHANHNINE</sequence>
<keyword evidence="4" id="KW-1185">Reference proteome</keyword>
<gene>
    <name evidence="3" type="ORF">QTP70_034089</name>
</gene>
<evidence type="ECO:0000256" key="1">
    <source>
        <dbReference type="SAM" id="Coils"/>
    </source>
</evidence>
<feature type="region of interest" description="Disordered" evidence="2">
    <location>
        <begin position="1"/>
        <end position="35"/>
    </location>
</feature>
<feature type="region of interest" description="Disordered" evidence="2">
    <location>
        <begin position="590"/>
        <end position="624"/>
    </location>
</feature>
<dbReference type="Pfam" id="PF00612">
    <property type="entry name" value="IQ"/>
    <property type="match status" value="1"/>
</dbReference>
<keyword evidence="1" id="KW-0175">Coiled coil</keyword>
<proteinExistence type="predicted"/>